<evidence type="ECO:0000313" key="1">
    <source>
        <dbReference type="EMBL" id="MYM96628.1"/>
    </source>
</evidence>
<dbReference type="AlphaFoldDB" id="A0A845GTR5"/>
<protein>
    <submittedName>
        <fullName evidence="1">Uncharacterized protein</fullName>
    </submittedName>
</protein>
<organism evidence="1 2">
    <name type="scientific">Duganella vulcania</name>
    <dbReference type="NCBI Taxonomy" id="2692166"/>
    <lineage>
        <taxon>Bacteria</taxon>
        <taxon>Pseudomonadati</taxon>
        <taxon>Pseudomonadota</taxon>
        <taxon>Betaproteobacteria</taxon>
        <taxon>Burkholderiales</taxon>
        <taxon>Oxalobacteraceae</taxon>
        <taxon>Telluria group</taxon>
        <taxon>Duganella</taxon>
    </lineage>
</organism>
<comment type="caution">
    <text evidence="1">The sequence shown here is derived from an EMBL/GenBank/DDBJ whole genome shotgun (WGS) entry which is preliminary data.</text>
</comment>
<dbReference type="EMBL" id="WWCX01000050">
    <property type="protein sequence ID" value="MYM96628.1"/>
    <property type="molecule type" value="Genomic_DNA"/>
</dbReference>
<name>A0A845GTR5_9BURK</name>
<sequence>MLFKAIGGLMAEPIDSKPPRRRYYSERTGAAPPRVGLDLDELKRFFVSAYSGLVADGLFQEWFGDVCVDRGEIDGRAGGDMPLYVYGKLRQNGIWPFQTNIFVCDQDELFDVIEFLFDHASEGVEGHHHQFNDCGWHYNRFDQAAGQATFRKAMNEILPEYGSGFELSPEGEIVALAEEGMESLLGAPLPSADPKNVIARVDAAVSKFRRRSSTGDDRRDAVRDLVDVLEYIRGEVKKVLNRDDESDLFNLANNFGIRHHKPGQKTDYDQAIWHSWMFYHYLATIHACVRLIDKAKAAEADRGDATA</sequence>
<proteinExistence type="predicted"/>
<accession>A0A845GTR5</accession>
<dbReference type="RefSeq" id="WP_161085636.1">
    <property type="nucleotide sequence ID" value="NZ_WWCX01000050.1"/>
</dbReference>
<reference evidence="1" key="1">
    <citation type="submission" date="2019-12" db="EMBL/GenBank/DDBJ databases">
        <title>Novel species isolated from a subtropical stream in China.</title>
        <authorList>
            <person name="Lu H."/>
        </authorList>
    </citation>
    <scope>NUCLEOTIDE SEQUENCE [LARGE SCALE GENOMIC DNA]</scope>
    <source>
        <strain evidence="1">FT81W</strain>
    </source>
</reference>
<gene>
    <name evidence="1" type="ORF">GTP90_22480</name>
</gene>
<evidence type="ECO:0000313" key="2">
    <source>
        <dbReference type="Proteomes" id="UP000447355"/>
    </source>
</evidence>
<dbReference type="Proteomes" id="UP000447355">
    <property type="component" value="Unassembled WGS sequence"/>
</dbReference>